<evidence type="ECO:0000313" key="2">
    <source>
        <dbReference type="EMBL" id="LAB61467.1"/>
    </source>
</evidence>
<reference evidence="2" key="1">
    <citation type="submission" date="2017-07" db="EMBL/GenBank/DDBJ databases">
        <authorList>
            <person name="Mikheyev A."/>
            <person name="Grau M."/>
        </authorList>
    </citation>
    <scope>NUCLEOTIDE SEQUENCE</scope>
    <source>
        <tissue evidence="2">Venom_gland</tissue>
    </source>
</reference>
<feature type="domain" description="Reverse transcriptase" evidence="1">
    <location>
        <begin position="7"/>
        <end position="97"/>
    </location>
</feature>
<dbReference type="AlphaFoldDB" id="A0A2D4PU09"/>
<dbReference type="PANTHER" id="PTHR19446">
    <property type="entry name" value="REVERSE TRANSCRIPTASES"/>
    <property type="match status" value="1"/>
</dbReference>
<reference evidence="2" key="2">
    <citation type="submission" date="2017-11" db="EMBL/GenBank/DDBJ databases">
        <title>Coralsnake Venomics: Analyses of Venom Gland Transcriptomes and Proteomes of Six Brazilian Taxa.</title>
        <authorList>
            <person name="Aird S.D."/>
            <person name="Jorge da Silva N."/>
            <person name="Qiu L."/>
            <person name="Villar-Briones A."/>
            <person name="Aparecida-Saddi V."/>
            <person name="Campos-Telles M.P."/>
            <person name="Grau M."/>
            <person name="Mikheyev A.S."/>
        </authorList>
    </citation>
    <scope>NUCLEOTIDE SEQUENCE</scope>
    <source>
        <tissue evidence="2">Venom_gland</tissue>
    </source>
</reference>
<accession>A0A2D4PU09</accession>
<protein>
    <recommendedName>
        <fullName evidence="1">Reverse transcriptase domain-containing protein</fullName>
    </recommendedName>
</protein>
<name>A0A2D4PU09_MICSU</name>
<organism evidence="2">
    <name type="scientific">Micrurus surinamensis</name>
    <name type="common">Surinam coral snake</name>
    <dbReference type="NCBI Taxonomy" id="129470"/>
    <lineage>
        <taxon>Eukaryota</taxon>
        <taxon>Metazoa</taxon>
        <taxon>Chordata</taxon>
        <taxon>Craniata</taxon>
        <taxon>Vertebrata</taxon>
        <taxon>Euteleostomi</taxon>
        <taxon>Lepidosauria</taxon>
        <taxon>Squamata</taxon>
        <taxon>Bifurcata</taxon>
        <taxon>Unidentata</taxon>
        <taxon>Episquamata</taxon>
        <taxon>Toxicofera</taxon>
        <taxon>Serpentes</taxon>
        <taxon>Colubroidea</taxon>
        <taxon>Elapidae</taxon>
        <taxon>Elapinae</taxon>
        <taxon>Micrurus</taxon>
    </lineage>
</organism>
<dbReference type="EMBL" id="IACN01090525">
    <property type="protein sequence ID" value="LAB61467.1"/>
    <property type="molecule type" value="Transcribed_RNA"/>
</dbReference>
<sequence length="103" mass="11774">MVIPILKKSDPGLVENYSPISLCCVMCKVMESIINKFITLHLESNNLLSKKQFGFRKKLSCNLQLLHCKNIWTTLLDQGKAIDAIYIDFCKAFDSVHDKLKLN</sequence>
<evidence type="ECO:0000259" key="1">
    <source>
        <dbReference type="Pfam" id="PF00078"/>
    </source>
</evidence>
<proteinExistence type="predicted"/>
<dbReference type="InterPro" id="IPR000477">
    <property type="entry name" value="RT_dom"/>
</dbReference>
<dbReference type="Pfam" id="PF00078">
    <property type="entry name" value="RVT_1"/>
    <property type="match status" value="1"/>
</dbReference>